<comment type="similarity">
    <text evidence="3 15">Belongs to the AIR synthase family.</text>
</comment>
<dbReference type="NCBIfam" id="TIGR00878">
    <property type="entry name" value="purM"/>
    <property type="match status" value="1"/>
</dbReference>
<comment type="caution">
    <text evidence="18">The sequence shown here is derived from an EMBL/GenBank/DDBJ whole genome shotgun (WGS) entry which is preliminary data.</text>
</comment>
<evidence type="ECO:0000256" key="9">
    <source>
        <dbReference type="ARBA" id="ARBA00022755"/>
    </source>
</evidence>
<evidence type="ECO:0000256" key="14">
    <source>
        <dbReference type="ARBA" id="ARBA00049057"/>
    </source>
</evidence>
<dbReference type="GO" id="GO:0004641">
    <property type="term" value="F:phosphoribosylformylglycinamidine cyclo-ligase activity"/>
    <property type="evidence" value="ECO:0007669"/>
    <property type="project" value="UniProtKB-UniRule"/>
</dbReference>
<dbReference type="UniPathway" id="UPA00074">
    <property type="reaction ID" value="UER00129"/>
</dbReference>
<evidence type="ECO:0000256" key="1">
    <source>
        <dbReference type="ARBA" id="ARBA00004496"/>
    </source>
</evidence>
<dbReference type="Gene3D" id="3.90.650.10">
    <property type="entry name" value="PurM-like C-terminal domain"/>
    <property type="match status" value="1"/>
</dbReference>
<dbReference type="EC" id="6.3.3.1" evidence="4 15"/>
<dbReference type="InterPro" id="IPR036676">
    <property type="entry name" value="PurM-like_C_sf"/>
</dbReference>
<reference evidence="18 19" key="1">
    <citation type="submission" date="2019-02" db="EMBL/GenBank/DDBJ databases">
        <title>Prokaryotic population dynamics and viral predation in marine succession experiment using metagenomics: the confinement effect.</title>
        <authorList>
            <person name="Haro-Moreno J.M."/>
            <person name="Rodriguez-Valera F."/>
            <person name="Lopez-Perez M."/>
        </authorList>
    </citation>
    <scope>NUCLEOTIDE SEQUENCE [LARGE SCALE GENOMIC DNA]</scope>
    <source>
        <strain evidence="18">MED-G162</strain>
    </source>
</reference>
<dbReference type="Proteomes" id="UP000319384">
    <property type="component" value="Unassembled WGS sequence"/>
</dbReference>
<dbReference type="GO" id="GO:0005524">
    <property type="term" value="F:ATP binding"/>
    <property type="evidence" value="ECO:0007669"/>
    <property type="project" value="UniProtKB-KW"/>
</dbReference>
<feature type="domain" description="PurM-like N-terminal" evidence="16">
    <location>
        <begin position="61"/>
        <end position="166"/>
    </location>
</feature>
<evidence type="ECO:0000256" key="5">
    <source>
        <dbReference type="ARBA" id="ARBA00020367"/>
    </source>
</evidence>
<evidence type="ECO:0000256" key="7">
    <source>
        <dbReference type="ARBA" id="ARBA00022598"/>
    </source>
</evidence>
<keyword evidence="7 15" id="KW-0436">Ligase</keyword>
<dbReference type="SUPFAM" id="SSF56042">
    <property type="entry name" value="PurM C-terminal domain-like"/>
    <property type="match status" value="1"/>
</dbReference>
<evidence type="ECO:0000256" key="3">
    <source>
        <dbReference type="ARBA" id="ARBA00010280"/>
    </source>
</evidence>
<comment type="subcellular location">
    <subcellularLocation>
        <location evidence="1 15">Cytoplasm</location>
    </subcellularLocation>
</comment>
<sequence length="343" mass="37527">MTKEIIENDHYKLSGVDIDAGNDLVEKIKKDVALTHNKNVIGSIGGFAGMYKLDESFKNPVLVACTDGVGTKVSLAQEYNDLSGIGQDLVAMCVNDLIVCGAKPLFFLDYFASSKLNVDEASKIVEGISKACIESECALLGGETAEMPGHYIGNNFDLAGFSVGCVDSDKILNNENVKAGNILIGIESSGPHSNGFSLIRKIINDSKASESQKNDIAKKALKPTILYPKLIANLIQEYKINSMSHITGGGLTENLPRSIPNNLLIEINTEAWEIPEIFNWLMKEGDISMQEMYRIFNCGIGMVLCVENADEVEIRKKISSLGYKNYLIGKISEKTENEIIKFL</sequence>
<dbReference type="GO" id="GO:0005829">
    <property type="term" value="C:cytosol"/>
    <property type="evidence" value="ECO:0007669"/>
    <property type="project" value="TreeGrafter"/>
</dbReference>
<dbReference type="Gene3D" id="3.30.1330.10">
    <property type="entry name" value="PurM-like, N-terminal domain"/>
    <property type="match status" value="1"/>
</dbReference>
<protein>
    <recommendedName>
        <fullName evidence="5 15">Phosphoribosylformylglycinamidine cyclo-ligase</fullName>
        <ecNumber evidence="4 15">6.3.3.1</ecNumber>
    </recommendedName>
    <alternativeName>
        <fullName evidence="12 15">AIR synthase</fullName>
    </alternativeName>
    <alternativeName>
        <fullName evidence="13 15">AIRS</fullName>
    </alternativeName>
    <alternativeName>
        <fullName evidence="11 15">Phosphoribosyl-aminoimidazole synthetase</fullName>
    </alternativeName>
</protein>
<evidence type="ECO:0000256" key="13">
    <source>
        <dbReference type="ARBA" id="ARBA00033093"/>
    </source>
</evidence>
<dbReference type="GO" id="GO:0006189">
    <property type="term" value="P:'de novo' IMP biosynthetic process"/>
    <property type="evidence" value="ECO:0007669"/>
    <property type="project" value="UniProtKB-UniRule"/>
</dbReference>
<dbReference type="GO" id="GO:0004637">
    <property type="term" value="F:phosphoribosylamine-glycine ligase activity"/>
    <property type="evidence" value="ECO:0007669"/>
    <property type="project" value="TreeGrafter"/>
</dbReference>
<dbReference type="InterPro" id="IPR036921">
    <property type="entry name" value="PurM-like_N_sf"/>
</dbReference>
<dbReference type="PANTHER" id="PTHR10520">
    <property type="entry name" value="TRIFUNCTIONAL PURINE BIOSYNTHETIC PROTEIN ADENOSINE-3-RELATED"/>
    <property type="match status" value="1"/>
</dbReference>
<evidence type="ECO:0000256" key="15">
    <source>
        <dbReference type="HAMAP-Rule" id="MF_00741"/>
    </source>
</evidence>
<keyword evidence="6 15" id="KW-0963">Cytoplasm</keyword>
<dbReference type="EMBL" id="SHBH01000016">
    <property type="protein sequence ID" value="RZO26213.1"/>
    <property type="molecule type" value="Genomic_DNA"/>
</dbReference>
<feature type="domain" description="PurM-like C-terminal" evidence="17">
    <location>
        <begin position="178"/>
        <end position="339"/>
    </location>
</feature>
<dbReference type="PANTHER" id="PTHR10520:SF12">
    <property type="entry name" value="TRIFUNCTIONAL PURINE BIOSYNTHETIC PROTEIN ADENOSINE-3"/>
    <property type="match status" value="1"/>
</dbReference>
<comment type="catalytic activity">
    <reaction evidence="14 15">
        <text>2-formamido-N(1)-(5-O-phospho-beta-D-ribosyl)acetamidine + ATP = 5-amino-1-(5-phospho-beta-D-ribosyl)imidazole + ADP + phosphate + H(+)</text>
        <dbReference type="Rhea" id="RHEA:23032"/>
        <dbReference type="ChEBI" id="CHEBI:15378"/>
        <dbReference type="ChEBI" id="CHEBI:30616"/>
        <dbReference type="ChEBI" id="CHEBI:43474"/>
        <dbReference type="ChEBI" id="CHEBI:137981"/>
        <dbReference type="ChEBI" id="CHEBI:147287"/>
        <dbReference type="ChEBI" id="CHEBI:456216"/>
        <dbReference type="EC" id="6.3.3.1"/>
    </reaction>
</comment>
<dbReference type="Pfam" id="PF02769">
    <property type="entry name" value="AIRS_C"/>
    <property type="match status" value="1"/>
</dbReference>
<keyword evidence="9 15" id="KW-0658">Purine biosynthesis</keyword>
<dbReference type="InterPro" id="IPR004733">
    <property type="entry name" value="PurM_cligase"/>
</dbReference>
<evidence type="ECO:0000256" key="2">
    <source>
        <dbReference type="ARBA" id="ARBA00004686"/>
    </source>
</evidence>
<dbReference type="SUPFAM" id="SSF55326">
    <property type="entry name" value="PurM N-terminal domain-like"/>
    <property type="match status" value="1"/>
</dbReference>
<proteinExistence type="inferred from homology"/>
<keyword evidence="8 15" id="KW-0547">Nucleotide-binding</keyword>
<dbReference type="FunFam" id="3.30.1330.10:FF:000001">
    <property type="entry name" value="Phosphoribosylformylglycinamidine cyclo-ligase"/>
    <property type="match status" value="1"/>
</dbReference>
<dbReference type="AlphaFoldDB" id="A0A520MYD1"/>
<evidence type="ECO:0000259" key="16">
    <source>
        <dbReference type="Pfam" id="PF00586"/>
    </source>
</evidence>
<keyword evidence="10 15" id="KW-0067">ATP-binding</keyword>
<evidence type="ECO:0000256" key="12">
    <source>
        <dbReference type="ARBA" id="ARBA00032931"/>
    </source>
</evidence>
<dbReference type="HAMAP" id="MF_00741">
    <property type="entry name" value="AIRS"/>
    <property type="match status" value="1"/>
</dbReference>
<dbReference type="CDD" id="cd02196">
    <property type="entry name" value="PurM"/>
    <property type="match status" value="1"/>
</dbReference>
<evidence type="ECO:0000313" key="18">
    <source>
        <dbReference type="EMBL" id="RZO26213.1"/>
    </source>
</evidence>
<evidence type="ECO:0000256" key="10">
    <source>
        <dbReference type="ARBA" id="ARBA00022840"/>
    </source>
</evidence>
<comment type="pathway">
    <text evidence="2 15">Purine metabolism; IMP biosynthesis via de novo pathway; 5-amino-1-(5-phospho-D-ribosyl)imidazole from N(2)-formyl-N(1)-(5-phospho-D-ribosyl)glycinamide: step 2/2.</text>
</comment>
<evidence type="ECO:0000256" key="8">
    <source>
        <dbReference type="ARBA" id="ARBA00022741"/>
    </source>
</evidence>
<evidence type="ECO:0000313" key="19">
    <source>
        <dbReference type="Proteomes" id="UP000319384"/>
    </source>
</evidence>
<dbReference type="GO" id="GO:0046084">
    <property type="term" value="P:adenine biosynthetic process"/>
    <property type="evidence" value="ECO:0007669"/>
    <property type="project" value="TreeGrafter"/>
</dbReference>
<evidence type="ECO:0000256" key="11">
    <source>
        <dbReference type="ARBA" id="ARBA00031908"/>
    </source>
</evidence>
<evidence type="ECO:0000259" key="17">
    <source>
        <dbReference type="Pfam" id="PF02769"/>
    </source>
</evidence>
<dbReference type="InterPro" id="IPR016188">
    <property type="entry name" value="PurM-like_N"/>
</dbReference>
<accession>A0A520MYD1</accession>
<gene>
    <name evidence="15" type="primary">purM</name>
    <name evidence="18" type="ORF">EVA95_02405</name>
</gene>
<organism evidence="18 19">
    <name type="scientific">SAR86 cluster bacterium</name>
    <dbReference type="NCBI Taxonomy" id="2030880"/>
    <lineage>
        <taxon>Bacteria</taxon>
        <taxon>Pseudomonadati</taxon>
        <taxon>Pseudomonadota</taxon>
        <taxon>Gammaproteobacteria</taxon>
        <taxon>SAR86 cluster</taxon>
    </lineage>
</organism>
<dbReference type="Pfam" id="PF00586">
    <property type="entry name" value="AIRS"/>
    <property type="match status" value="1"/>
</dbReference>
<dbReference type="InterPro" id="IPR010918">
    <property type="entry name" value="PurM-like_C_dom"/>
</dbReference>
<evidence type="ECO:0000256" key="4">
    <source>
        <dbReference type="ARBA" id="ARBA00013047"/>
    </source>
</evidence>
<evidence type="ECO:0000256" key="6">
    <source>
        <dbReference type="ARBA" id="ARBA00022490"/>
    </source>
</evidence>
<dbReference type="FunFam" id="3.90.650.10:FF:000011">
    <property type="entry name" value="Phosphoribosylformylglycinamidine cyclo-ligase"/>
    <property type="match status" value="1"/>
</dbReference>
<name>A0A520MYD1_9GAMM</name>